<evidence type="ECO:0000313" key="2">
    <source>
        <dbReference type="EnsemblPlants" id="Ma06_p14030.1"/>
    </source>
</evidence>
<evidence type="ECO:0000313" key="3">
    <source>
        <dbReference type="Proteomes" id="UP000012960"/>
    </source>
</evidence>
<protein>
    <submittedName>
        <fullName evidence="1">(wild Malaysian banana) hypothetical protein</fullName>
    </submittedName>
</protein>
<accession>A0A804JG16</accession>
<keyword evidence="3" id="KW-1185">Reference proteome</keyword>
<dbReference type="EMBL" id="HG996471">
    <property type="protein sequence ID" value="CAG1846205.1"/>
    <property type="molecule type" value="Genomic_DNA"/>
</dbReference>
<sequence length="37" mass="4171">MTFYVTSTGNRWQLRKLVNLVTDAKAIKFAASCPLLL</sequence>
<organism evidence="2 3">
    <name type="scientific">Musa acuminata subsp. malaccensis</name>
    <name type="common">Wild banana</name>
    <name type="synonym">Musa malaccensis</name>
    <dbReference type="NCBI Taxonomy" id="214687"/>
    <lineage>
        <taxon>Eukaryota</taxon>
        <taxon>Viridiplantae</taxon>
        <taxon>Streptophyta</taxon>
        <taxon>Embryophyta</taxon>
        <taxon>Tracheophyta</taxon>
        <taxon>Spermatophyta</taxon>
        <taxon>Magnoliopsida</taxon>
        <taxon>Liliopsida</taxon>
        <taxon>Zingiberales</taxon>
        <taxon>Musaceae</taxon>
        <taxon>Musa</taxon>
    </lineage>
</organism>
<evidence type="ECO:0000313" key="1">
    <source>
        <dbReference type="EMBL" id="CAG1846205.1"/>
    </source>
</evidence>
<reference evidence="2" key="2">
    <citation type="submission" date="2021-05" db="UniProtKB">
        <authorList>
            <consortium name="EnsemblPlants"/>
        </authorList>
    </citation>
    <scope>IDENTIFICATION</scope>
    <source>
        <strain evidence="2">subsp. malaccensis</strain>
    </source>
</reference>
<dbReference type="Proteomes" id="UP000012960">
    <property type="component" value="Unplaced"/>
</dbReference>
<dbReference type="AlphaFoldDB" id="A0A804JG16"/>
<dbReference type="InParanoid" id="A0A804JG16"/>
<gene>
    <name evidence="1" type="ORF">GSMUA_160000.1</name>
</gene>
<dbReference type="Gramene" id="Ma06_t14030.1">
    <property type="protein sequence ID" value="Ma06_p14030.1"/>
    <property type="gene ID" value="Ma06_g14030"/>
</dbReference>
<proteinExistence type="predicted"/>
<dbReference type="EnsemblPlants" id="Ma06_t14030.1">
    <property type="protein sequence ID" value="Ma06_p14030.1"/>
    <property type="gene ID" value="Ma06_g14030"/>
</dbReference>
<name>A0A804JG16_MUSAM</name>
<reference evidence="1" key="1">
    <citation type="submission" date="2021-03" db="EMBL/GenBank/DDBJ databases">
        <authorList>
            <consortium name="Genoscope - CEA"/>
            <person name="William W."/>
        </authorList>
    </citation>
    <scope>NUCLEOTIDE SEQUENCE</scope>
    <source>
        <strain evidence="1">Doubled-haploid Pahang</strain>
    </source>
</reference>